<gene>
    <name evidence="3" type="ORF">FEE96_02365</name>
</gene>
<reference evidence="3 4" key="1">
    <citation type="submission" date="2019-05" db="EMBL/GenBank/DDBJ databases">
        <title>Draft genome sequence of Pelagicola sp. DSW4-44.</title>
        <authorList>
            <person name="Oh J."/>
        </authorList>
    </citation>
    <scope>NUCLEOTIDE SEQUENCE [LARGE SCALE GENOMIC DNA]</scope>
    <source>
        <strain evidence="3 4">DSW4-44</strain>
    </source>
</reference>
<dbReference type="Pfam" id="PF14317">
    <property type="entry name" value="YcxB"/>
    <property type="match status" value="1"/>
</dbReference>
<comment type="caution">
    <text evidence="3">The sequence shown here is derived from an EMBL/GenBank/DDBJ whole genome shotgun (WGS) entry which is preliminary data.</text>
</comment>
<keyword evidence="4" id="KW-1185">Reference proteome</keyword>
<dbReference type="RefSeq" id="WP_138161383.1">
    <property type="nucleotide sequence ID" value="NZ_VAUA01000001.1"/>
</dbReference>
<feature type="transmembrane region" description="Helical" evidence="1">
    <location>
        <begin position="37"/>
        <end position="61"/>
    </location>
</feature>
<organism evidence="3 4">
    <name type="scientific">Parasedimentitalea maritima</name>
    <dbReference type="NCBI Taxonomy" id="2578117"/>
    <lineage>
        <taxon>Bacteria</taxon>
        <taxon>Pseudomonadati</taxon>
        <taxon>Pseudomonadota</taxon>
        <taxon>Alphaproteobacteria</taxon>
        <taxon>Rhodobacterales</taxon>
        <taxon>Paracoccaceae</taxon>
        <taxon>Parasedimentitalea</taxon>
    </lineage>
</organism>
<dbReference type="Proteomes" id="UP000305041">
    <property type="component" value="Unassembled WGS sequence"/>
</dbReference>
<sequence>MSELVYEFELIGPVDAGLMNKAIKQCPRPAFSKSISLGTIVMPLLEGAFHAAGGIVFVFLVLQRMDLSPQVVGIAAPLLGCFLAIAIMKLTSHVKRTWQVKQMLKSPIYKDDTMFFLSPEKFTLRTENVEWNVRWPAVEKTVNASEGFFFYAGAFTYVLPKSILSADQADEVWSAIESWSGKIAQ</sequence>
<evidence type="ECO:0000313" key="3">
    <source>
        <dbReference type="EMBL" id="TLP69151.1"/>
    </source>
</evidence>
<evidence type="ECO:0000259" key="2">
    <source>
        <dbReference type="Pfam" id="PF14317"/>
    </source>
</evidence>
<feature type="domain" description="YcxB-like C-terminal" evidence="2">
    <location>
        <begin position="117"/>
        <end position="171"/>
    </location>
</feature>
<keyword evidence="1" id="KW-1133">Transmembrane helix</keyword>
<name>A0ABY2V0B2_9RHOB</name>
<dbReference type="InterPro" id="IPR025588">
    <property type="entry name" value="YcxB-like_C"/>
</dbReference>
<proteinExistence type="predicted"/>
<feature type="transmembrane region" description="Helical" evidence="1">
    <location>
        <begin position="67"/>
        <end position="88"/>
    </location>
</feature>
<keyword evidence="1" id="KW-0812">Transmembrane</keyword>
<evidence type="ECO:0000256" key="1">
    <source>
        <dbReference type="SAM" id="Phobius"/>
    </source>
</evidence>
<dbReference type="EMBL" id="VAUA01000001">
    <property type="protein sequence ID" value="TLP69151.1"/>
    <property type="molecule type" value="Genomic_DNA"/>
</dbReference>
<accession>A0ABY2V0B2</accession>
<protein>
    <submittedName>
        <fullName evidence="3">YcxB family protein</fullName>
    </submittedName>
</protein>
<evidence type="ECO:0000313" key="4">
    <source>
        <dbReference type="Proteomes" id="UP000305041"/>
    </source>
</evidence>
<keyword evidence="1" id="KW-0472">Membrane</keyword>